<dbReference type="OrthoDB" id="274965at2"/>
<accession>A0A1I3B669</accession>
<dbReference type="PROSITE" id="PS51257">
    <property type="entry name" value="PROKAR_LIPOPROTEIN"/>
    <property type="match status" value="1"/>
</dbReference>
<organism evidence="2 3">
    <name type="scientific">Planctomicrobium piriforme</name>
    <dbReference type="NCBI Taxonomy" id="1576369"/>
    <lineage>
        <taxon>Bacteria</taxon>
        <taxon>Pseudomonadati</taxon>
        <taxon>Planctomycetota</taxon>
        <taxon>Planctomycetia</taxon>
        <taxon>Planctomycetales</taxon>
        <taxon>Planctomycetaceae</taxon>
        <taxon>Planctomicrobium</taxon>
    </lineage>
</organism>
<protein>
    <submittedName>
        <fullName evidence="2">Uncharacterized protein</fullName>
    </submittedName>
</protein>
<dbReference type="EMBL" id="FOQD01000001">
    <property type="protein sequence ID" value="SFH57710.1"/>
    <property type="molecule type" value="Genomic_DNA"/>
</dbReference>
<name>A0A1I3B669_9PLAN</name>
<proteinExistence type="predicted"/>
<dbReference type="Proteomes" id="UP000199518">
    <property type="component" value="Unassembled WGS sequence"/>
</dbReference>
<evidence type="ECO:0000313" key="2">
    <source>
        <dbReference type="EMBL" id="SFH57710.1"/>
    </source>
</evidence>
<keyword evidence="3" id="KW-1185">Reference proteome</keyword>
<sequence length="138" mass="15151">MSAIRLTVMAALLCVLNLSCACFPHRQCCSRCGCESATKRCRVTCETKKVPEVTYSTEHEDICMPGRSERCVGHGDGQCLDDGSGYAPTCGTVYHRKKLVKKTADVEQKSYKWVVETVCAQCRETGGSCEVPDSSEKK</sequence>
<feature type="signal peptide" evidence="1">
    <location>
        <begin position="1"/>
        <end position="21"/>
    </location>
</feature>
<evidence type="ECO:0000313" key="3">
    <source>
        <dbReference type="Proteomes" id="UP000199518"/>
    </source>
</evidence>
<dbReference type="AlphaFoldDB" id="A0A1I3B669"/>
<gene>
    <name evidence="2" type="ORF">SAMN05421753_101258</name>
</gene>
<evidence type="ECO:0000256" key="1">
    <source>
        <dbReference type="SAM" id="SignalP"/>
    </source>
</evidence>
<feature type="chain" id="PRO_5011710327" evidence="1">
    <location>
        <begin position="22"/>
        <end position="138"/>
    </location>
</feature>
<dbReference type="RefSeq" id="WP_139228164.1">
    <property type="nucleotide sequence ID" value="NZ_FOQD01000001.1"/>
</dbReference>
<keyword evidence="1" id="KW-0732">Signal</keyword>
<reference evidence="3" key="1">
    <citation type="submission" date="2016-10" db="EMBL/GenBank/DDBJ databases">
        <authorList>
            <person name="Varghese N."/>
            <person name="Submissions S."/>
        </authorList>
    </citation>
    <scope>NUCLEOTIDE SEQUENCE [LARGE SCALE GENOMIC DNA]</scope>
    <source>
        <strain evidence="3">DSM 26348</strain>
    </source>
</reference>